<dbReference type="AlphaFoldDB" id="A0A158P956"/>
<name>A0A158P956_ANGCA</name>
<reference evidence="2" key="1">
    <citation type="submission" date="2012-09" db="EMBL/GenBank/DDBJ databases">
        <authorList>
            <person name="Martin A.A."/>
        </authorList>
    </citation>
    <scope>NUCLEOTIDE SEQUENCE</scope>
</reference>
<dbReference type="WBParaSite" id="ACAC_0000785601-mRNA-1">
    <property type="protein sequence ID" value="ACAC_0000785601-mRNA-1"/>
    <property type="gene ID" value="ACAC_0000785601"/>
</dbReference>
<evidence type="ECO:0000313" key="3">
    <source>
        <dbReference type="WBParaSite" id="ACAC_0000785601-mRNA-1"/>
    </source>
</evidence>
<accession>A0A158P956</accession>
<evidence type="ECO:0000256" key="1">
    <source>
        <dbReference type="SAM" id="SignalP"/>
    </source>
</evidence>
<keyword evidence="1" id="KW-0732">Signal</keyword>
<sequence>MFFTYALLLCACYVGIANGAKVWKQENANDQRFLGIAWDAAASVVNQHKKTGRFMVPKKVLEARSRRGIIESIVLFQEAWCGPQDGNSLDDICESMCPLYQGGSEAFYEIRYDGNRIRASKIEDVQRVLKYINV</sequence>
<protein>
    <submittedName>
        <fullName evidence="3">Secreted protein</fullName>
    </submittedName>
</protein>
<dbReference type="Proteomes" id="UP000035642">
    <property type="component" value="Unassembled WGS sequence"/>
</dbReference>
<feature type="chain" id="PRO_5007630120" evidence="1">
    <location>
        <begin position="20"/>
        <end position="134"/>
    </location>
</feature>
<proteinExistence type="predicted"/>
<keyword evidence="2" id="KW-1185">Reference proteome</keyword>
<reference evidence="3" key="2">
    <citation type="submission" date="2016-04" db="UniProtKB">
        <authorList>
            <consortium name="WormBaseParasite"/>
        </authorList>
    </citation>
    <scope>IDENTIFICATION</scope>
</reference>
<evidence type="ECO:0000313" key="2">
    <source>
        <dbReference type="Proteomes" id="UP000035642"/>
    </source>
</evidence>
<organism evidence="2 3">
    <name type="scientific">Angiostrongylus cantonensis</name>
    <name type="common">Rat lungworm</name>
    <dbReference type="NCBI Taxonomy" id="6313"/>
    <lineage>
        <taxon>Eukaryota</taxon>
        <taxon>Metazoa</taxon>
        <taxon>Ecdysozoa</taxon>
        <taxon>Nematoda</taxon>
        <taxon>Chromadorea</taxon>
        <taxon>Rhabditida</taxon>
        <taxon>Rhabditina</taxon>
        <taxon>Rhabditomorpha</taxon>
        <taxon>Strongyloidea</taxon>
        <taxon>Metastrongylidae</taxon>
        <taxon>Angiostrongylus</taxon>
    </lineage>
</organism>
<feature type="signal peptide" evidence="1">
    <location>
        <begin position="1"/>
        <end position="19"/>
    </location>
</feature>